<evidence type="ECO:0000313" key="10">
    <source>
        <dbReference type="EMBL" id="MDO6423377.1"/>
    </source>
</evidence>
<feature type="transmembrane region" description="Helical" evidence="7">
    <location>
        <begin position="17"/>
        <end position="37"/>
    </location>
</feature>
<dbReference type="InterPro" id="IPR050351">
    <property type="entry name" value="BphY/WalK/GraS-like"/>
</dbReference>
<name>A0AAW7X705_9GAMM</name>
<keyword evidence="7" id="KW-0812">Transmembrane</keyword>
<dbReference type="InterPro" id="IPR003594">
    <property type="entry name" value="HATPase_dom"/>
</dbReference>
<dbReference type="SMART" id="SM00387">
    <property type="entry name" value="HATPase_c"/>
    <property type="match status" value="1"/>
</dbReference>
<comment type="caution">
    <text evidence="10">The sequence shown here is derived from an EMBL/GenBank/DDBJ whole genome shotgun (WGS) entry which is preliminary data.</text>
</comment>
<dbReference type="EC" id="2.7.13.3" evidence="3"/>
<evidence type="ECO:0000256" key="5">
    <source>
        <dbReference type="ARBA" id="ARBA00022679"/>
    </source>
</evidence>
<dbReference type="PRINTS" id="PR00344">
    <property type="entry name" value="BCTRLSENSOR"/>
</dbReference>
<dbReference type="GO" id="GO:0016020">
    <property type="term" value="C:membrane"/>
    <property type="evidence" value="ECO:0007669"/>
    <property type="project" value="UniProtKB-SubCell"/>
</dbReference>
<keyword evidence="7" id="KW-1133">Transmembrane helix</keyword>
<dbReference type="Gene3D" id="3.30.450.20">
    <property type="entry name" value="PAS domain"/>
    <property type="match status" value="1"/>
</dbReference>
<dbReference type="Gene3D" id="3.30.565.10">
    <property type="entry name" value="Histidine kinase-like ATPase, C-terminal domain"/>
    <property type="match status" value="1"/>
</dbReference>
<dbReference type="PROSITE" id="PS50109">
    <property type="entry name" value="HIS_KIN"/>
    <property type="match status" value="1"/>
</dbReference>
<dbReference type="GO" id="GO:0030295">
    <property type="term" value="F:protein kinase activator activity"/>
    <property type="evidence" value="ECO:0007669"/>
    <property type="project" value="TreeGrafter"/>
</dbReference>
<organism evidence="10 11">
    <name type="scientific">Saccharophagus degradans</name>
    <dbReference type="NCBI Taxonomy" id="86304"/>
    <lineage>
        <taxon>Bacteria</taxon>
        <taxon>Pseudomonadati</taxon>
        <taxon>Pseudomonadota</taxon>
        <taxon>Gammaproteobacteria</taxon>
        <taxon>Cellvibrionales</taxon>
        <taxon>Cellvibrionaceae</taxon>
        <taxon>Saccharophagus</taxon>
    </lineage>
</organism>
<accession>A0AAW7X705</accession>
<dbReference type="InterPro" id="IPR004358">
    <property type="entry name" value="Sig_transdc_His_kin-like_C"/>
</dbReference>
<dbReference type="GO" id="GO:0000155">
    <property type="term" value="F:phosphorelay sensor kinase activity"/>
    <property type="evidence" value="ECO:0007669"/>
    <property type="project" value="InterPro"/>
</dbReference>
<proteinExistence type="predicted"/>
<comment type="subcellular location">
    <subcellularLocation>
        <location evidence="2">Membrane</location>
    </subcellularLocation>
</comment>
<dbReference type="InterPro" id="IPR000014">
    <property type="entry name" value="PAS"/>
</dbReference>
<dbReference type="InterPro" id="IPR005467">
    <property type="entry name" value="His_kinase_dom"/>
</dbReference>
<dbReference type="RefSeq" id="WP_303493066.1">
    <property type="nucleotide sequence ID" value="NZ_JAUOPB010000009.1"/>
</dbReference>
<evidence type="ECO:0000256" key="2">
    <source>
        <dbReference type="ARBA" id="ARBA00004370"/>
    </source>
</evidence>
<dbReference type="GO" id="GO:0005524">
    <property type="term" value="F:ATP binding"/>
    <property type="evidence" value="ECO:0007669"/>
    <property type="project" value="UniProtKB-KW"/>
</dbReference>
<feature type="domain" description="HAMP" evidence="9">
    <location>
        <begin position="73"/>
        <end position="119"/>
    </location>
</feature>
<keyword evidence="4" id="KW-0597">Phosphoprotein</keyword>
<evidence type="ECO:0000256" key="1">
    <source>
        <dbReference type="ARBA" id="ARBA00000085"/>
    </source>
</evidence>
<dbReference type="Gene3D" id="1.10.287.130">
    <property type="match status" value="1"/>
</dbReference>
<keyword evidence="10" id="KW-0067">ATP-binding</keyword>
<gene>
    <name evidence="10" type="ORF">Q4521_12930</name>
</gene>
<dbReference type="InterPro" id="IPR003660">
    <property type="entry name" value="HAMP_dom"/>
</dbReference>
<dbReference type="Pfam" id="PF13188">
    <property type="entry name" value="PAS_8"/>
    <property type="match status" value="1"/>
</dbReference>
<evidence type="ECO:0000259" key="9">
    <source>
        <dbReference type="PROSITE" id="PS50885"/>
    </source>
</evidence>
<dbReference type="PANTHER" id="PTHR42878">
    <property type="entry name" value="TWO-COMPONENT HISTIDINE KINASE"/>
    <property type="match status" value="1"/>
</dbReference>
<reference evidence="10" key="1">
    <citation type="submission" date="2023-07" db="EMBL/GenBank/DDBJ databases">
        <title>Genome content predicts the carbon catabolic preferences of heterotrophic bacteria.</title>
        <authorList>
            <person name="Gralka M."/>
        </authorList>
    </citation>
    <scope>NUCLEOTIDE SEQUENCE</scope>
    <source>
        <strain evidence="10">I3M17_2</strain>
    </source>
</reference>
<dbReference type="GO" id="GO:0007234">
    <property type="term" value="P:osmosensory signaling via phosphorelay pathway"/>
    <property type="evidence" value="ECO:0007669"/>
    <property type="project" value="TreeGrafter"/>
</dbReference>
<evidence type="ECO:0000313" key="11">
    <source>
        <dbReference type="Proteomes" id="UP001169760"/>
    </source>
</evidence>
<keyword evidence="7" id="KW-0472">Membrane</keyword>
<protein>
    <recommendedName>
        <fullName evidence="3">histidine kinase</fullName>
        <ecNumber evidence="3">2.7.13.3</ecNumber>
    </recommendedName>
</protein>
<dbReference type="AlphaFoldDB" id="A0AAW7X705"/>
<dbReference type="SUPFAM" id="SSF55874">
    <property type="entry name" value="ATPase domain of HSP90 chaperone/DNA topoisomerase II/histidine kinase"/>
    <property type="match status" value="1"/>
</dbReference>
<dbReference type="Pfam" id="PF02518">
    <property type="entry name" value="HATPase_c"/>
    <property type="match status" value="1"/>
</dbReference>
<evidence type="ECO:0000256" key="6">
    <source>
        <dbReference type="ARBA" id="ARBA00022777"/>
    </source>
</evidence>
<dbReference type="InterPro" id="IPR036097">
    <property type="entry name" value="HisK_dim/P_sf"/>
</dbReference>
<feature type="domain" description="Histidine kinase" evidence="8">
    <location>
        <begin position="239"/>
        <end position="448"/>
    </location>
</feature>
<keyword evidence="10" id="KW-0547">Nucleotide-binding</keyword>
<dbReference type="SUPFAM" id="SSF47384">
    <property type="entry name" value="Homodimeric domain of signal transducing histidine kinase"/>
    <property type="match status" value="1"/>
</dbReference>
<comment type="catalytic activity">
    <reaction evidence="1">
        <text>ATP + protein L-histidine = ADP + protein N-phospho-L-histidine.</text>
        <dbReference type="EC" id="2.7.13.3"/>
    </reaction>
</comment>
<dbReference type="Proteomes" id="UP001169760">
    <property type="component" value="Unassembled WGS sequence"/>
</dbReference>
<evidence type="ECO:0000259" key="8">
    <source>
        <dbReference type="PROSITE" id="PS50109"/>
    </source>
</evidence>
<keyword evidence="5" id="KW-0808">Transferase</keyword>
<dbReference type="InterPro" id="IPR036890">
    <property type="entry name" value="HATPase_C_sf"/>
</dbReference>
<dbReference type="PANTHER" id="PTHR42878:SF13">
    <property type="entry name" value="HISTIDINE KINASE"/>
    <property type="match status" value="1"/>
</dbReference>
<evidence type="ECO:0000256" key="7">
    <source>
        <dbReference type="SAM" id="Phobius"/>
    </source>
</evidence>
<evidence type="ECO:0000256" key="3">
    <source>
        <dbReference type="ARBA" id="ARBA00012438"/>
    </source>
</evidence>
<dbReference type="EMBL" id="JAUOPB010000009">
    <property type="protein sequence ID" value="MDO6423377.1"/>
    <property type="molecule type" value="Genomic_DNA"/>
</dbReference>
<keyword evidence="6" id="KW-0418">Kinase</keyword>
<feature type="transmembrane region" description="Helical" evidence="7">
    <location>
        <begin position="43"/>
        <end position="65"/>
    </location>
</feature>
<sequence length="448" mass="49294">MLPPQANRKRKSFEAQLTFISLTVSLPLLGLLIWVMVYANISIWLTLIAALVGSLAILVSSYRIYQKTEFQFRTLGNLLDAMIQGDYSLRARSGSNDGALSDLITALNGLAARLSQQRTESVESQFLVRTVINHIDVAIVAITENSTLRFANPAAQKLLQINNDKATSTLMQQLATVQELSSGSHKVMELTLGKEQGRFNVYVQTFREDGQEQKLLFITDVRMLLRSEERKAWQNLVRVISHEINNSLAPIASISQTLSKLVTNSDGAQTGFATPLQHDLEQGLTVINNRALGLKQFVESYQTLAKLPAPKLTICHLQNLIAKCIALFPSHAIITSGKPELTLTADPALLEQVIINLLKNAMEVAPDGQITIDWQQRDSQVRITVTDEGCGIKNTDNLFVPFYSTKKGGSGIGLVLCRQIIEAHGGQIALINRQDTSGCQAIIELPAH</sequence>
<evidence type="ECO:0000256" key="4">
    <source>
        <dbReference type="ARBA" id="ARBA00022553"/>
    </source>
</evidence>
<dbReference type="GO" id="GO:0000156">
    <property type="term" value="F:phosphorelay response regulator activity"/>
    <property type="evidence" value="ECO:0007669"/>
    <property type="project" value="TreeGrafter"/>
</dbReference>
<dbReference type="PROSITE" id="PS50885">
    <property type="entry name" value="HAMP"/>
    <property type="match status" value="1"/>
</dbReference>